<evidence type="ECO:0000313" key="5">
    <source>
        <dbReference type="Proteomes" id="UP000275394"/>
    </source>
</evidence>
<dbReference type="EMBL" id="RKHR01000003">
    <property type="protein sequence ID" value="ROS04677.1"/>
    <property type="molecule type" value="Genomic_DNA"/>
</dbReference>
<evidence type="ECO:0000259" key="3">
    <source>
        <dbReference type="PROSITE" id="PS50894"/>
    </source>
</evidence>
<organism evidence="4 5">
    <name type="scientific">Sinobacterium caligoides</name>
    <dbReference type="NCBI Taxonomy" id="933926"/>
    <lineage>
        <taxon>Bacteria</taxon>
        <taxon>Pseudomonadati</taxon>
        <taxon>Pseudomonadota</taxon>
        <taxon>Gammaproteobacteria</taxon>
        <taxon>Cellvibrionales</taxon>
        <taxon>Spongiibacteraceae</taxon>
        <taxon>Sinobacterium</taxon>
    </lineage>
</organism>
<keyword evidence="2" id="KW-0597">Phosphoprotein</keyword>
<dbReference type="RefSeq" id="WP_123710660.1">
    <property type="nucleotide sequence ID" value="NZ_RKHR01000003.1"/>
</dbReference>
<dbReference type="Gene3D" id="1.20.120.160">
    <property type="entry name" value="HPT domain"/>
    <property type="match status" value="1"/>
</dbReference>
<sequence>MQTADHLDLVMLAELKDVMEDDYPLLVETFINDSIIRIESLDKAVESGVAESLRVSAHSFKGSASNMGAIALSRLCKQLEDMGYEGDISEADPIIDQVKREYRSVVTCLSKI</sequence>
<dbReference type="InterPro" id="IPR036641">
    <property type="entry name" value="HPT_dom_sf"/>
</dbReference>
<proteinExistence type="predicted"/>
<feature type="modified residue" description="Phosphohistidine" evidence="2">
    <location>
        <position position="58"/>
    </location>
</feature>
<dbReference type="AlphaFoldDB" id="A0A3N2DY16"/>
<accession>A0A3N2DY16</accession>
<evidence type="ECO:0000256" key="1">
    <source>
        <dbReference type="ARBA" id="ARBA00023012"/>
    </source>
</evidence>
<dbReference type="PROSITE" id="PS50894">
    <property type="entry name" value="HPT"/>
    <property type="match status" value="1"/>
</dbReference>
<dbReference type="CDD" id="cd00088">
    <property type="entry name" value="HPT"/>
    <property type="match status" value="1"/>
</dbReference>
<protein>
    <submittedName>
        <fullName evidence="4">HPt (Histidine-containing phosphotransfer) domain-containing protein</fullName>
    </submittedName>
</protein>
<comment type="caution">
    <text evidence="4">The sequence shown here is derived from an EMBL/GenBank/DDBJ whole genome shotgun (WGS) entry which is preliminary data.</text>
</comment>
<evidence type="ECO:0000313" key="4">
    <source>
        <dbReference type="EMBL" id="ROS04677.1"/>
    </source>
</evidence>
<keyword evidence="1" id="KW-0902">Two-component regulatory system</keyword>
<evidence type="ECO:0000256" key="2">
    <source>
        <dbReference type="PROSITE-ProRule" id="PRU00110"/>
    </source>
</evidence>
<dbReference type="Pfam" id="PF01627">
    <property type="entry name" value="Hpt"/>
    <property type="match status" value="1"/>
</dbReference>
<feature type="domain" description="HPt" evidence="3">
    <location>
        <begin position="19"/>
        <end position="112"/>
    </location>
</feature>
<keyword evidence="5" id="KW-1185">Reference proteome</keyword>
<dbReference type="GO" id="GO:0004672">
    <property type="term" value="F:protein kinase activity"/>
    <property type="evidence" value="ECO:0007669"/>
    <property type="project" value="UniProtKB-ARBA"/>
</dbReference>
<reference evidence="4 5" key="1">
    <citation type="submission" date="2018-11" db="EMBL/GenBank/DDBJ databases">
        <title>Genomic Encyclopedia of Type Strains, Phase IV (KMG-IV): sequencing the most valuable type-strain genomes for metagenomic binning, comparative biology and taxonomic classification.</title>
        <authorList>
            <person name="Goeker M."/>
        </authorList>
    </citation>
    <scope>NUCLEOTIDE SEQUENCE [LARGE SCALE GENOMIC DNA]</scope>
    <source>
        <strain evidence="4 5">DSM 100316</strain>
    </source>
</reference>
<dbReference type="SUPFAM" id="SSF47226">
    <property type="entry name" value="Histidine-containing phosphotransfer domain, HPT domain"/>
    <property type="match status" value="1"/>
</dbReference>
<dbReference type="InterPro" id="IPR008207">
    <property type="entry name" value="Sig_transdc_His_kin_Hpt_dom"/>
</dbReference>
<dbReference type="OrthoDB" id="9131849at2"/>
<name>A0A3N2DY16_9GAMM</name>
<gene>
    <name evidence="4" type="ORF">EDC56_0190</name>
</gene>
<dbReference type="GO" id="GO:0000160">
    <property type="term" value="P:phosphorelay signal transduction system"/>
    <property type="evidence" value="ECO:0007669"/>
    <property type="project" value="UniProtKB-KW"/>
</dbReference>
<dbReference type="Proteomes" id="UP000275394">
    <property type="component" value="Unassembled WGS sequence"/>
</dbReference>